<accession>A0ABS8TDX4</accession>
<evidence type="ECO:0000313" key="1">
    <source>
        <dbReference type="EMBL" id="MCD7469090.1"/>
    </source>
</evidence>
<sequence>MMYRQWLYGRLLGIMFQFDLETDSLLLKNAINGTWKPPWWELDVEERKIVNTTNYNVHICECELLGDEDEVDTHEKVDKERDNFPSYSILRKESIGIPFLLLILCAFLQ</sequence>
<gene>
    <name evidence="1" type="ORF">HAX54_007879</name>
</gene>
<organism evidence="1 2">
    <name type="scientific">Datura stramonium</name>
    <name type="common">Jimsonweed</name>
    <name type="synonym">Common thornapple</name>
    <dbReference type="NCBI Taxonomy" id="4076"/>
    <lineage>
        <taxon>Eukaryota</taxon>
        <taxon>Viridiplantae</taxon>
        <taxon>Streptophyta</taxon>
        <taxon>Embryophyta</taxon>
        <taxon>Tracheophyta</taxon>
        <taxon>Spermatophyta</taxon>
        <taxon>Magnoliopsida</taxon>
        <taxon>eudicotyledons</taxon>
        <taxon>Gunneridae</taxon>
        <taxon>Pentapetalae</taxon>
        <taxon>asterids</taxon>
        <taxon>lamiids</taxon>
        <taxon>Solanales</taxon>
        <taxon>Solanaceae</taxon>
        <taxon>Solanoideae</taxon>
        <taxon>Datureae</taxon>
        <taxon>Datura</taxon>
    </lineage>
</organism>
<dbReference type="Proteomes" id="UP000823775">
    <property type="component" value="Unassembled WGS sequence"/>
</dbReference>
<feature type="non-terminal residue" evidence="1">
    <location>
        <position position="109"/>
    </location>
</feature>
<reference evidence="1 2" key="1">
    <citation type="journal article" date="2021" name="BMC Genomics">
        <title>Datura genome reveals duplications of psychoactive alkaloid biosynthetic genes and high mutation rate following tissue culture.</title>
        <authorList>
            <person name="Rajewski A."/>
            <person name="Carter-House D."/>
            <person name="Stajich J."/>
            <person name="Litt A."/>
        </authorList>
    </citation>
    <scope>NUCLEOTIDE SEQUENCE [LARGE SCALE GENOMIC DNA]</scope>
    <source>
        <strain evidence="1">AR-01</strain>
    </source>
</reference>
<comment type="caution">
    <text evidence="1">The sequence shown here is derived from an EMBL/GenBank/DDBJ whole genome shotgun (WGS) entry which is preliminary data.</text>
</comment>
<evidence type="ECO:0000313" key="2">
    <source>
        <dbReference type="Proteomes" id="UP000823775"/>
    </source>
</evidence>
<dbReference type="EMBL" id="JACEIK010001402">
    <property type="protein sequence ID" value="MCD7469090.1"/>
    <property type="molecule type" value="Genomic_DNA"/>
</dbReference>
<protein>
    <submittedName>
        <fullName evidence="1">Uncharacterized protein</fullName>
    </submittedName>
</protein>
<proteinExistence type="predicted"/>
<name>A0ABS8TDX4_DATST</name>
<keyword evidence="2" id="KW-1185">Reference proteome</keyword>